<keyword evidence="1" id="KW-0812">Transmembrane</keyword>
<sequence length="139" mass="15036">MELSMIDINWIGVIAATFAYYVFGGLWFSQLGFGKKWDDALGFERPEKWKETTIYYVGPFVGCLIASIAMSILSQLVNISSYKGAILIGLVAGIGFAASVSFVNAITPTMRKPLLFGAITGIYYIIGAILVSVIIHAIG</sequence>
<dbReference type="InterPro" id="IPR013879">
    <property type="entry name" value="DUF1761"/>
</dbReference>
<dbReference type="Pfam" id="PF08570">
    <property type="entry name" value="DUF1761"/>
    <property type="match status" value="1"/>
</dbReference>
<dbReference type="EMBL" id="JAUJEA010000005">
    <property type="protein sequence ID" value="MDN5202697.1"/>
    <property type="molecule type" value="Genomic_DNA"/>
</dbReference>
<evidence type="ECO:0000313" key="2">
    <source>
        <dbReference type="EMBL" id="MDN5202697.1"/>
    </source>
</evidence>
<protein>
    <submittedName>
        <fullName evidence="2">DUF1761 domain-containing protein</fullName>
    </submittedName>
</protein>
<organism evidence="2 3">
    <name type="scientific">Splendidivirga corallicola</name>
    <dbReference type="NCBI Taxonomy" id="3051826"/>
    <lineage>
        <taxon>Bacteria</taxon>
        <taxon>Pseudomonadati</taxon>
        <taxon>Bacteroidota</taxon>
        <taxon>Cytophagia</taxon>
        <taxon>Cytophagales</taxon>
        <taxon>Splendidivirgaceae</taxon>
        <taxon>Splendidivirga</taxon>
    </lineage>
</organism>
<dbReference type="Proteomes" id="UP001172082">
    <property type="component" value="Unassembled WGS sequence"/>
</dbReference>
<feature type="transmembrane region" description="Helical" evidence="1">
    <location>
        <begin position="54"/>
        <end position="73"/>
    </location>
</feature>
<feature type="transmembrane region" description="Helical" evidence="1">
    <location>
        <begin position="12"/>
        <end position="33"/>
    </location>
</feature>
<accession>A0ABT8KRR7</accession>
<proteinExistence type="predicted"/>
<keyword evidence="1" id="KW-1133">Transmembrane helix</keyword>
<reference evidence="2" key="1">
    <citation type="submission" date="2023-06" db="EMBL/GenBank/DDBJ databases">
        <title>Genomic of Parafulvivirga corallium.</title>
        <authorList>
            <person name="Wang G."/>
        </authorList>
    </citation>
    <scope>NUCLEOTIDE SEQUENCE</scope>
    <source>
        <strain evidence="2">BMA10</strain>
    </source>
</reference>
<gene>
    <name evidence="2" type="ORF">QQ008_15010</name>
</gene>
<dbReference type="RefSeq" id="WP_346752719.1">
    <property type="nucleotide sequence ID" value="NZ_JAUJEA010000005.1"/>
</dbReference>
<evidence type="ECO:0000313" key="3">
    <source>
        <dbReference type="Proteomes" id="UP001172082"/>
    </source>
</evidence>
<keyword evidence="3" id="KW-1185">Reference proteome</keyword>
<evidence type="ECO:0000256" key="1">
    <source>
        <dbReference type="SAM" id="Phobius"/>
    </source>
</evidence>
<feature type="transmembrane region" description="Helical" evidence="1">
    <location>
        <begin position="114"/>
        <end position="138"/>
    </location>
</feature>
<keyword evidence="1" id="KW-0472">Membrane</keyword>
<comment type="caution">
    <text evidence="2">The sequence shown here is derived from an EMBL/GenBank/DDBJ whole genome shotgun (WGS) entry which is preliminary data.</text>
</comment>
<name>A0ABT8KRR7_9BACT</name>
<feature type="transmembrane region" description="Helical" evidence="1">
    <location>
        <begin position="85"/>
        <end position="107"/>
    </location>
</feature>